<gene>
    <name evidence="3" type="primary">csx10</name>
    <name evidence="3" type="ORF">DP116_00610</name>
</gene>
<dbReference type="NCBIfam" id="TIGR02674">
    <property type="entry name" value="cas_cyan_RAMP_2"/>
    <property type="match status" value="1"/>
</dbReference>
<evidence type="ECO:0000259" key="2">
    <source>
        <dbReference type="Pfam" id="PF03787"/>
    </source>
</evidence>
<evidence type="ECO:0000313" key="3">
    <source>
        <dbReference type="EMBL" id="NMG18019.1"/>
    </source>
</evidence>
<dbReference type="RefSeq" id="WP_169153305.1">
    <property type="nucleotide sequence ID" value="NZ_CAWPJE010000205.1"/>
</dbReference>
<evidence type="ECO:0000313" key="4">
    <source>
        <dbReference type="Proteomes" id="UP000718564"/>
    </source>
</evidence>
<dbReference type="Proteomes" id="UP000718564">
    <property type="component" value="Unassembled WGS sequence"/>
</dbReference>
<protein>
    <submittedName>
        <fullName evidence="3">CRISPR-associated RAMP protein Csx10</fullName>
    </submittedName>
</protein>
<proteinExistence type="predicted"/>
<dbReference type="EMBL" id="QMEB01000002">
    <property type="protein sequence ID" value="NMG18019.1"/>
    <property type="molecule type" value="Genomic_DNA"/>
</dbReference>
<evidence type="ECO:0000256" key="1">
    <source>
        <dbReference type="ARBA" id="ARBA00023118"/>
    </source>
</evidence>
<keyword evidence="4" id="KW-1185">Reference proteome</keyword>
<sequence>MKRIKLEITTLSPLAIAGKKPGSVSEAEDHIPGSVIRGAIASQILQLSNQQTPRIAEQNFTAGGGDFEALFLGDEPAIFQNAYPAVAKIADESNSTKKKPDLISQVVTDEVMVLPATAVSSKTNSGFKPKGNGVFDTLIDRFCADAYNFPYDPSDPKSLEEKTDARVEPFGGFYSKTNDSEILYKYRSHSTTTRFLTRVGINRRRATSEDDILYSIEVLNESFLENPQARFKNWRPVIFRSSVLVKDAELAKSLENFINQNSHFFRLGGATSRGLGKVIIKAEVEDASADVEARITEFKNKLQQRWELWSVFGKPEKNLLENRTYFTLDLQADAILTENWRHTTVISPQMLCQAVELNDEFSQLSKEEQEDFLKLEVAYSSYNYRSGWNAAWGLMKDIELVTNRAAVYLFSTKEPGLWMEKLKELEWKGVGDRTSEGFGQVQICNPFHLVLRDELIEDTV</sequence>
<feature type="domain" description="CRISPR type III-associated protein" evidence="2">
    <location>
        <begin position="7"/>
        <end position="278"/>
    </location>
</feature>
<comment type="caution">
    <text evidence="3">The sequence shown here is derived from an EMBL/GenBank/DDBJ whole genome shotgun (WGS) entry which is preliminary data.</text>
</comment>
<name>A0ABX1P159_9CYAN</name>
<organism evidence="3 4">
    <name type="scientific">Brasilonema bromeliae SPC951</name>
    <dbReference type="NCBI Taxonomy" id="385972"/>
    <lineage>
        <taxon>Bacteria</taxon>
        <taxon>Bacillati</taxon>
        <taxon>Cyanobacteriota</taxon>
        <taxon>Cyanophyceae</taxon>
        <taxon>Nostocales</taxon>
        <taxon>Scytonemataceae</taxon>
        <taxon>Brasilonema</taxon>
        <taxon>Bromeliae group (in: Brasilonema)</taxon>
    </lineage>
</organism>
<dbReference type="InterPro" id="IPR005537">
    <property type="entry name" value="RAMP_III_fam"/>
</dbReference>
<accession>A0ABX1P159</accession>
<reference evidence="3 4" key="1">
    <citation type="submission" date="2018-06" db="EMBL/GenBank/DDBJ databases">
        <title>Comparative genomics of Brasilonema spp. strains.</title>
        <authorList>
            <person name="Alvarenga D.O."/>
            <person name="Fiore M.F."/>
            <person name="Varani A.M."/>
        </authorList>
    </citation>
    <scope>NUCLEOTIDE SEQUENCE [LARGE SCALE GENOMIC DNA]</scope>
    <source>
        <strain evidence="3 4">SPC951</strain>
    </source>
</reference>
<dbReference type="Pfam" id="PF03787">
    <property type="entry name" value="RAMPs"/>
    <property type="match status" value="1"/>
</dbReference>
<dbReference type="InterPro" id="IPR013490">
    <property type="entry name" value="CRISPR-assoc_RAMP_Csx10"/>
</dbReference>
<keyword evidence="1" id="KW-0051">Antiviral defense</keyword>